<feature type="signal peptide" evidence="5">
    <location>
        <begin position="1"/>
        <end position="22"/>
    </location>
</feature>
<accession>A0A9D1SFB7</accession>
<organism evidence="8 9">
    <name type="scientific">Candidatus Ornithomonoglobus merdipullorum</name>
    <dbReference type="NCBI Taxonomy" id="2840895"/>
    <lineage>
        <taxon>Bacteria</taxon>
        <taxon>Bacillati</taxon>
        <taxon>Bacillota</taxon>
        <taxon>Clostridia</taxon>
        <taxon>Candidatus Ornithomonoglobus</taxon>
    </lineage>
</organism>
<dbReference type="Proteomes" id="UP000824109">
    <property type="component" value="Unassembled WGS sequence"/>
</dbReference>
<proteinExistence type="predicted"/>
<dbReference type="GO" id="GO:0004622">
    <property type="term" value="F:phosphatidylcholine lysophospholipase activity"/>
    <property type="evidence" value="ECO:0007669"/>
    <property type="project" value="TreeGrafter"/>
</dbReference>
<dbReference type="PANTHER" id="PTHR30383:SF5">
    <property type="entry name" value="SGNH HYDROLASE-TYPE ESTERASE DOMAIN-CONTAINING PROTEIN"/>
    <property type="match status" value="1"/>
</dbReference>
<evidence type="ECO:0000259" key="6">
    <source>
        <dbReference type="Pfam" id="PF03629"/>
    </source>
</evidence>
<gene>
    <name evidence="8" type="ORF">IAA61_09655</name>
</gene>
<dbReference type="InterPro" id="IPR001087">
    <property type="entry name" value="GDSL"/>
</dbReference>
<comment type="caution">
    <text evidence="8">The sequence shown here is derived from an EMBL/GenBank/DDBJ whole genome shotgun (WGS) entry which is preliminary data.</text>
</comment>
<dbReference type="Pfam" id="PF03629">
    <property type="entry name" value="SASA"/>
    <property type="match status" value="1"/>
</dbReference>
<dbReference type="Gene3D" id="3.40.50.1110">
    <property type="entry name" value="SGNH hydrolase"/>
    <property type="match status" value="2"/>
</dbReference>
<reference evidence="8" key="1">
    <citation type="submission" date="2020-10" db="EMBL/GenBank/DDBJ databases">
        <authorList>
            <person name="Gilroy R."/>
        </authorList>
    </citation>
    <scope>NUCLEOTIDE SEQUENCE</scope>
    <source>
        <strain evidence="8">USAMLcec3-3695</strain>
    </source>
</reference>
<dbReference type="PANTHER" id="PTHR30383">
    <property type="entry name" value="THIOESTERASE 1/PROTEASE 1/LYSOPHOSPHOLIPASE L1"/>
    <property type="match status" value="1"/>
</dbReference>
<dbReference type="InterPro" id="IPR036514">
    <property type="entry name" value="SGNH_hydro_sf"/>
</dbReference>
<name>A0A9D1SFB7_9FIRM</name>
<evidence type="ECO:0000256" key="5">
    <source>
        <dbReference type="SAM" id="SignalP"/>
    </source>
</evidence>
<dbReference type="GO" id="GO:0005576">
    <property type="term" value="C:extracellular region"/>
    <property type="evidence" value="ECO:0007669"/>
    <property type="project" value="UniProtKB-SubCell"/>
</dbReference>
<evidence type="ECO:0000313" key="8">
    <source>
        <dbReference type="EMBL" id="HIU58056.1"/>
    </source>
</evidence>
<evidence type="ECO:0000259" key="7">
    <source>
        <dbReference type="Pfam" id="PF24517"/>
    </source>
</evidence>
<evidence type="ECO:0000256" key="2">
    <source>
        <dbReference type="ARBA" id="ARBA00022525"/>
    </source>
</evidence>
<dbReference type="CDD" id="cd01833">
    <property type="entry name" value="XynB_like"/>
    <property type="match status" value="1"/>
</dbReference>
<dbReference type="EMBL" id="DVNB01000099">
    <property type="protein sequence ID" value="HIU58056.1"/>
    <property type="molecule type" value="Genomic_DNA"/>
</dbReference>
<feature type="domain" description="Carbohydrate-binding module family 96" evidence="7">
    <location>
        <begin position="753"/>
        <end position="867"/>
    </location>
</feature>
<dbReference type="Pfam" id="PF24517">
    <property type="entry name" value="CBM96"/>
    <property type="match status" value="1"/>
</dbReference>
<evidence type="ECO:0000256" key="1">
    <source>
        <dbReference type="ARBA" id="ARBA00004613"/>
    </source>
</evidence>
<keyword evidence="2" id="KW-0964">Secreted</keyword>
<dbReference type="InterPro" id="IPR005181">
    <property type="entry name" value="SASA"/>
</dbReference>
<dbReference type="InterPro" id="IPR055372">
    <property type="entry name" value="CBM96"/>
</dbReference>
<evidence type="ECO:0000313" key="9">
    <source>
        <dbReference type="Proteomes" id="UP000824109"/>
    </source>
</evidence>
<evidence type="ECO:0000256" key="4">
    <source>
        <dbReference type="ARBA" id="ARBA00022801"/>
    </source>
</evidence>
<feature type="domain" description="Sialate O-acetylesterase" evidence="6">
    <location>
        <begin position="312"/>
        <end position="551"/>
    </location>
</feature>
<feature type="chain" id="PRO_5039522532" evidence="5">
    <location>
        <begin position="23"/>
        <end position="1474"/>
    </location>
</feature>
<dbReference type="InterPro" id="IPR051532">
    <property type="entry name" value="Ester_Hydrolysis_Enzymes"/>
</dbReference>
<comment type="subcellular location">
    <subcellularLocation>
        <location evidence="1">Secreted</location>
    </subcellularLocation>
</comment>
<reference evidence="8" key="2">
    <citation type="journal article" date="2021" name="PeerJ">
        <title>Extensive microbial diversity within the chicken gut microbiome revealed by metagenomics and culture.</title>
        <authorList>
            <person name="Gilroy R."/>
            <person name="Ravi A."/>
            <person name="Getino M."/>
            <person name="Pursley I."/>
            <person name="Horton D.L."/>
            <person name="Alikhan N.F."/>
            <person name="Baker D."/>
            <person name="Gharbi K."/>
            <person name="Hall N."/>
            <person name="Watson M."/>
            <person name="Adriaenssens E.M."/>
            <person name="Foster-Nyarko E."/>
            <person name="Jarju S."/>
            <person name="Secka A."/>
            <person name="Antonio M."/>
            <person name="Oren A."/>
            <person name="Chaudhuri R.R."/>
            <person name="La Ragione R."/>
            <person name="Hildebrand F."/>
            <person name="Pallen M.J."/>
        </authorList>
    </citation>
    <scope>NUCLEOTIDE SEQUENCE</scope>
    <source>
        <strain evidence="8">USAMLcec3-3695</strain>
    </source>
</reference>
<keyword evidence="3 5" id="KW-0732">Signal</keyword>
<keyword evidence="4" id="KW-0378">Hydrolase</keyword>
<dbReference type="Pfam" id="PF00657">
    <property type="entry name" value="Lipase_GDSL"/>
    <property type="match status" value="1"/>
</dbReference>
<protein>
    <submittedName>
        <fullName evidence="8">Uncharacterized protein</fullName>
    </submittedName>
</protein>
<sequence>MKKTLFAAALMACCLGASAAHAEGVTVERFTHQNVPGSQTCYDQPEDVAETEVTAELPDVYFGMRLNNPVIRAYLKTDTPVTSEITAEQYSKFGKLLASETRSVEIGAEETAFEFDRVRNSVSVKLYADGEYIGGINDEIEYENGLHFTSAPSDHQIYQRGADDTAVVTIAGTVEAEADPDVIIGEDSISVKGDEADNGSVIIAARYDDNGTLIGVEMKEADGSETEFTSDTPYGNVKVMVWDGLENMESKKPAVSSSVTVTAENKATGEVTRKLASTIGGFNAELTLGTGLYDITVAGSGDPVTFTDVGVGDIWVAAGQSNMTDMGAPADGFDPETDDPIIDGMHIIYPEDNTWQDMAHPAGEGRFFKTGVRTSPVTSFAREITEETGVPIGIVQSSVGGTNIYQWAHGVAPGNDLDGYLIDAMKSCFDNMPSTDVKGIIWYQGCNDTMDETYAYSYEELEGEIFGQLREFFGEDTPIITTQINDAKQDDNSSLGYYDAWSYVKDVQRKNPELFENVYVVGTGAYDLGDTIHNSAESNLKVGDSWARAALNRVYGMEDVDYLHPTVDTVKVKDAHIVEVTFKDVGDQGLYVRDDIKRLGITNGLYNIQLGDLKEEFTVRMGGAEDLTSSNTNKGTTLTITDAVLEDDGKTVTITVEEELAGRVAVDCCYGKYFVPSLTDKENGWSVLSFYNVTAEWEGDAPVVSEAETYKATDTALISEGEITAEGFSNTLAENIPADTASAEYMYLNTYDNGDAYPYVKFDLSELDTTRVESAKLRIYTHEINKDRNGDITIYASGTNWSGESTYSDLAAISAENKPIVTYEGVNTSAVFPAGHYSDIDVTEYIRSLNDPGEAAFSASATQVAVALMAGVNSDHAPEIVVQPGKLVTITYTDGSAPVSGTKVTISGTGQTEYSAHDFVTDENGKISAILKEGTYKAVTETGDYAASENRFTVEADTEETYSLTKNEREADSVVIEGGQTEAAAGTSTSAFTATLYDTEGIEIESGITWDWSCDNGAAVENGVVTIPDTLEAGDTVTLTVQAVYNGKEVTETASIAVIDITGYAFSGPYTEIKSFTTSNVTDIAVESSGLILSTSGSNYSGASIRNSDSPDSGYWPYTTDFQADNDAYYLFLGAGGNNNTTVITLKLAQPISAGKEIAIRLAKPKATQKAGTDRTSGNSALIVKIGSETLDLQNDFEFDEWQTVNVTSTTDVSEITFELGAWSAAAVEYITIDGAEPPVVTPDPGEEVEKIKIMPLGDSITDGYTTAGGYRNTLCNLLATNELSKYVDFVGSRSGGSGFDTDHEGHPGWAIDTIPASGDVEGKGRQGLLPNIDTWMDTYTPEIVMLQIGTNDILSQYELDAAPDRLEQLVDRVLEKLPEGGKLYLATIPYIDAGSSLNNTGKTQEELDAQINSYNTAVKAIAETNELTLVDVNSCLELTDLRDGVHPSPDGYAKMGELWYSTLEDELESRIAE</sequence>
<dbReference type="SUPFAM" id="SSF52266">
    <property type="entry name" value="SGNH hydrolase"/>
    <property type="match status" value="2"/>
</dbReference>
<evidence type="ECO:0000256" key="3">
    <source>
        <dbReference type="ARBA" id="ARBA00022729"/>
    </source>
</evidence>